<evidence type="ECO:0000313" key="1">
    <source>
        <dbReference type="EMBL" id="KUK07746.1"/>
    </source>
</evidence>
<comment type="caution">
    <text evidence="1">The sequence shown here is derived from an EMBL/GenBank/DDBJ whole genome shotgun (WGS) entry which is preliminary data.</text>
</comment>
<dbReference type="AlphaFoldDB" id="A0A117KV74"/>
<dbReference type="EMBL" id="LGEX01000001">
    <property type="protein sequence ID" value="KUK07746.1"/>
    <property type="molecule type" value="Genomic_DNA"/>
</dbReference>
<sequence length="208" mass="24251">MKSGNGKFNLSEKIEGMKRTLEGFEKEIYNYTYERDIRTSCYGALIDNLDYFVSILTILKSKNRKRWSGKAAKQVYVTMISIIEYAMDKIVEKYPRSPLYRKVQECKKNNGFSLRKLVYLSADLGLLNRTLKRDFENIIEIRNLLVHNNAISNRTGVMMIGDVTIKMTKGDQIPIKLPELLEIILTALEIFHRWNVDLAKNYGIAKRW</sequence>
<evidence type="ECO:0008006" key="3">
    <source>
        <dbReference type="Google" id="ProtNLM"/>
    </source>
</evidence>
<protein>
    <recommendedName>
        <fullName evidence="3">RiboL-PSP-HEPN domain-containing protein</fullName>
    </recommendedName>
</protein>
<name>A0A117KV74_ARCFL</name>
<organism evidence="1 2">
    <name type="scientific">Archaeoglobus fulgidus</name>
    <dbReference type="NCBI Taxonomy" id="2234"/>
    <lineage>
        <taxon>Archaea</taxon>
        <taxon>Methanobacteriati</taxon>
        <taxon>Methanobacteriota</taxon>
        <taxon>Archaeoglobi</taxon>
        <taxon>Archaeoglobales</taxon>
        <taxon>Archaeoglobaceae</taxon>
        <taxon>Archaeoglobus</taxon>
    </lineage>
</organism>
<dbReference type="Proteomes" id="UP000054015">
    <property type="component" value="Unassembled WGS sequence"/>
</dbReference>
<reference evidence="2" key="1">
    <citation type="journal article" date="2015" name="MBio">
        <title>Genome-Resolved Metagenomic Analysis Reveals Roles for Candidate Phyla and Other Microbial Community Members in Biogeochemical Transformations in Oil Reservoirs.</title>
        <authorList>
            <person name="Hu P."/>
            <person name="Tom L."/>
            <person name="Singh A."/>
            <person name="Thomas B.C."/>
            <person name="Baker B.J."/>
            <person name="Piceno Y.M."/>
            <person name="Andersen G.L."/>
            <person name="Banfield J.F."/>
        </authorList>
    </citation>
    <scope>NUCLEOTIDE SEQUENCE [LARGE SCALE GENOMIC DNA]</scope>
</reference>
<gene>
    <name evidence="1" type="ORF">XD48_0081</name>
</gene>
<proteinExistence type="predicted"/>
<dbReference type="PATRIC" id="fig|2234.7.peg.720"/>
<evidence type="ECO:0000313" key="2">
    <source>
        <dbReference type="Proteomes" id="UP000054015"/>
    </source>
</evidence>
<accession>A0A117KV74</accession>